<comment type="caution">
    <text evidence="2">The sequence shown here is derived from an EMBL/GenBank/DDBJ whole genome shotgun (WGS) entry which is preliminary data.</text>
</comment>
<accession>A0A918Q543</accession>
<proteinExistence type="predicted"/>
<feature type="signal peptide" evidence="1">
    <location>
        <begin position="1"/>
        <end position="29"/>
    </location>
</feature>
<sequence>MTYSVTPFIFSFAALVMAASLLTISSAPAAPEPATYAVATSADHNG</sequence>
<dbReference type="Proteomes" id="UP000662572">
    <property type="component" value="Unassembled WGS sequence"/>
</dbReference>
<protein>
    <submittedName>
        <fullName evidence="2">Uncharacterized protein</fullName>
    </submittedName>
</protein>
<evidence type="ECO:0000313" key="3">
    <source>
        <dbReference type="Proteomes" id="UP000662572"/>
    </source>
</evidence>
<name>A0A918Q543_9CAUL</name>
<evidence type="ECO:0000313" key="2">
    <source>
        <dbReference type="EMBL" id="GGZ33484.1"/>
    </source>
</evidence>
<dbReference type="EMBL" id="BMZB01000002">
    <property type="protein sequence ID" value="GGZ33484.1"/>
    <property type="molecule type" value="Genomic_DNA"/>
</dbReference>
<evidence type="ECO:0000256" key="1">
    <source>
        <dbReference type="SAM" id="SignalP"/>
    </source>
</evidence>
<keyword evidence="1" id="KW-0732">Signal</keyword>
<feature type="chain" id="PRO_5037595648" evidence="1">
    <location>
        <begin position="30"/>
        <end position="46"/>
    </location>
</feature>
<reference evidence="2" key="2">
    <citation type="submission" date="2020-09" db="EMBL/GenBank/DDBJ databases">
        <authorList>
            <person name="Sun Q."/>
            <person name="Kim S."/>
        </authorList>
    </citation>
    <scope>NUCLEOTIDE SEQUENCE</scope>
    <source>
        <strain evidence="2">KCTC 32296</strain>
    </source>
</reference>
<keyword evidence="3" id="KW-1185">Reference proteome</keyword>
<gene>
    <name evidence="2" type="ORF">GCM10011273_19760</name>
</gene>
<dbReference type="RefSeq" id="WP_189486285.1">
    <property type="nucleotide sequence ID" value="NZ_BMZB01000002.1"/>
</dbReference>
<organism evidence="2 3">
    <name type="scientific">Asticcacaulis endophyticus</name>
    <dbReference type="NCBI Taxonomy" id="1395890"/>
    <lineage>
        <taxon>Bacteria</taxon>
        <taxon>Pseudomonadati</taxon>
        <taxon>Pseudomonadota</taxon>
        <taxon>Alphaproteobacteria</taxon>
        <taxon>Caulobacterales</taxon>
        <taxon>Caulobacteraceae</taxon>
        <taxon>Asticcacaulis</taxon>
    </lineage>
</organism>
<reference evidence="2" key="1">
    <citation type="journal article" date="2014" name="Int. J. Syst. Evol. Microbiol.">
        <title>Complete genome sequence of Corynebacterium casei LMG S-19264T (=DSM 44701T), isolated from a smear-ripened cheese.</title>
        <authorList>
            <consortium name="US DOE Joint Genome Institute (JGI-PGF)"/>
            <person name="Walter F."/>
            <person name="Albersmeier A."/>
            <person name="Kalinowski J."/>
            <person name="Ruckert C."/>
        </authorList>
    </citation>
    <scope>NUCLEOTIDE SEQUENCE</scope>
    <source>
        <strain evidence="2">KCTC 32296</strain>
    </source>
</reference>
<dbReference type="AlphaFoldDB" id="A0A918Q543"/>